<keyword evidence="4" id="KW-0812">Transmembrane</keyword>
<dbReference type="InterPro" id="IPR036890">
    <property type="entry name" value="HATPase_C_sf"/>
</dbReference>
<evidence type="ECO:0008006" key="9">
    <source>
        <dbReference type="Google" id="ProtNLM"/>
    </source>
</evidence>
<evidence type="ECO:0000256" key="3">
    <source>
        <dbReference type="SAM" id="MobiDB-lite"/>
    </source>
</evidence>
<proteinExistence type="predicted"/>
<feature type="transmembrane region" description="Helical" evidence="4">
    <location>
        <begin position="429"/>
        <end position="451"/>
    </location>
</feature>
<feature type="compositionally biased region" description="Basic residues" evidence="3">
    <location>
        <begin position="1064"/>
        <end position="1074"/>
    </location>
</feature>
<dbReference type="PROSITE" id="PS50110">
    <property type="entry name" value="RESPONSE_REGULATORY"/>
    <property type="match status" value="1"/>
</dbReference>
<accession>A0ABP0W1T9</accession>
<dbReference type="CDD" id="cd17546">
    <property type="entry name" value="REC_hyHK_CKI1_RcsC-like"/>
    <property type="match status" value="1"/>
</dbReference>
<dbReference type="SMART" id="SM00387">
    <property type="entry name" value="HATPase_c"/>
    <property type="match status" value="1"/>
</dbReference>
<feature type="region of interest" description="Disordered" evidence="3">
    <location>
        <begin position="1053"/>
        <end position="1081"/>
    </location>
</feature>
<dbReference type="InterPro" id="IPR003594">
    <property type="entry name" value="HATPase_dom"/>
</dbReference>
<dbReference type="InterPro" id="IPR011006">
    <property type="entry name" value="CheY-like_superfamily"/>
</dbReference>
<feature type="domain" description="Histidine kinase" evidence="5">
    <location>
        <begin position="487"/>
        <end position="730"/>
    </location>
</feature>
<dbReference type="Pfam" id="PF02518">
    <property type="entry name" value="HATPase_c"/>
    <property type="match status" value="1"/>
</dbReference>
<dbReference type="PROSITE" id="PS50109">
    <property type="entry name" value="HIS_KIN"/>
    <property type="match status" value="1"/>
</dbReference>
<keyword evidence="4" id="KW-0472">Membrane</keyword>
<dbReference type="InterPro" id="IPR004358">
    <property type="entry name" value="Sig_transdc_His_kin-like_C"/>
</dbReference>
<dbReference type="Gene3D" id="3.40.50.2300">
    <property type="match status" value="1"/>
</dbReference>
<feature type="domain" description="Response regulatory" evidence="6">
    <location>
        <begin position="1090"/>
        <end position="1214"/>
    </location>
</feature>
<gene>
    <name evidence="7" type="ORF">CSSPJE1EN1_LOCUS6214</name>
</gene>
<sequence length="1222" mass="136205">MLSFYMEQVRWVVEQIMKMRIVVEYRSYCRVWTGAGAAGAGGEQMIAAIGGGRSKEEEDEGSLSDLSDAVEELPRPFRNLTVSRVVIMVTVAVLVGLLTISTWYFTHSYPKTAVAYLSESLRLEILVNTSDLLNEIFSMNTYGVMAIANLMEKDFLGEDFSSESFIKIRDASWSVFEALPGITSLGVAAVNGLSAVYVRGSTNEAESYKGTLLLFSNQTTTNPTYYREVVSETTGDPVGLPSIFDFGIPLQNMPWFQEALTMPVKNLTWTIGESQISKPYTHIYSEFMYFFDLIWRDGGNTGSAFSQIEMCSSLFCCQRGSVFISDQQGTVLFSSETEQVCPVNRSECETIPLHQSSVLMQAKEFLQSQMDLEHLISREIHVADVSLNSKRYSIDSWPYSFGSVRLAVVVMIPRHSFWGPMDYHTRITWISLPLLSLGVVIIGCSLIYLLVEQVQAEEKLRTEIQRQSEAKCRAEASRDAKTNFLSSMSHELRTPMACIIGLLDMLLTENLSPEHKGSVRQIHRCATSLVSLLNSALDITKVESGKLVLEKAPFDLEAELSALMDVFSVQCDNKGLFLALHLADDVPRNVIGDSARIMQVFTNLIGNSIKFTSKGRILVRGRLANPESSGQHRRSFSSFSLERLKDAALPDAIVIVFEVDDTGPGIDPALWEKVFENFVQGDVSTTRTHGGTGLGLGIVRSLVQLMGGKIRIVEKSGPGSLFQFTVCFDRPLKYETVPFNLSPSFHGAEVVLAIPDGDCRAVAAQWLENQSLTVHQVETWEHILLHLRTLNCSCKHHKRDGVEVCYDMKKRSNSDCIQQLALGLEFTQKRPSMYDLWKSWKNIGTRSLNGFARQLMIIDISLLPRVVKQNDLQDYLHESGFLTGTRTRCLDTLGLEKPDLNEQRTLRQRDLLVVWITASNTPEPVKAALRSVCNSVLVRRPLHAARLKELFQQVAQEGGDTFHMSKLEKSTVILSSNVIHYAKQQEWDDPYDCKTELPYAPLTNHEQQLPGQQPPAATAEEDSSLTASKENLASAVDSTPVVVCKNSQKEQLTQSSPFVSRTVPRNRRSKKKPTGSKGVDSLSKPLDKLEILVAEDNPLLRKLAVAMLRRLGAATYEAENGQEALQAVMSRVQGGERSFHCILMDCQMPVMDGYEACKALRDIENKGMQRTCIIALTANAMASDEQKCLHAGMDAFLTKPINQEYMVQIILRTVSSDAQSAC</sequence>
<evidence type="ECO:0000313" key="8">
    <source>
        <dbReference type="Proteomes" id="UP001497444"/>
    </source>
</evidence>
<keyword evidence="1 2" id="KW-0597">Phosphoprotein</keyword>
<protein>
    <recommendedName>
        <fullName evidence="9">Histidine kinase</fullName>
    </recommendedName>
</protein>
<dbReference type="Gene3D" id="3.30.565.10">
    <property type="entry name" value="Histidine kinase-like ATPase, C-terminal domain"/>
    <property type="match status" value="1"/>
</dbReference>
<dbReference type="InterPro" id="IPR001789">
    <property type="entry name" value="Sig_transdc_resp-reg_receiver"/>
</dbReference>
<dbReference type="PANTHER" id="PTHR45339">
    <property type="entry name" value="HYBRID SIGNAL TRANSDUCTION HISTIDINE KINASE J"/>
    <property type="match status" value="1"/>
</dbReference>
<keyword evidence="4" id="KW-1133">Transmembrane helix</keyword>
<dbReference type="SMART" id="SM00388">
    <property type="entry name" value="HisKA"/>
    <property type="match status" value="1"/>
</dbReference>
<organism evidence="7 8">
    <name type="scientific">Sphagnum jensenii</name>
    <dbReference type="NCBI Taxonomy" id="128206"/>
    <lineage>
        <taxon>Eukaryota</taxon>
        <taxon>Viridiplantae</taxon>
        <taxon>Streptophyta</taxon>
        <taxon>Embryophyta</taxon>
        <taxon>Bryophyta</taxon>
        <taxon>Sphagnophytina</taxon>
        <taxon>Sphagnopsida</taxon>
        <taxon>Sphagnales</taxon>
        <taxon>Sphagnaceae</taxon>
        <taxon>Sphagnum</taxon>
    </lineage>
</organism>
<evidence type="ECO:0000259" key="5">
    <source>
        <dbReference type="PROSITE" id="PS50109"/>
    </source>
</evidence>
<dbReference type="Pfam" id="PF00072">
    <property type="entry name" value="Response_reg"/>
    <property type="match status" value="1"/>
</dbReference>
<dbReference type="Pfam" id="PF00512">
    <property type="entry name" value="HisKA"/>
    <property type="match status" value="1"/>
</dbReference>
<dbReference type="PRINTS" id="PR00344">
    <property type="entry name" value="BCTRLSENSOR"/>
</dbReference>
<feature type="modified residue" description="4-aspartylphosphate" evidence="2">
    <location>
        <position position="1145"/>
    </location>
</feature>
<evidence type="ECO:0000313" key="7">
    <source>
        <dbReference type="EMBL" id="CAK9260736.1"/>
    </source>
</evidence>
<feature type="region of interest" description="Disordered" evidence="3">
    <location>
        <begin position="1005"/>
        <end position="1027"/>
    </location>
</feature>
<evidence type="ECO:0000256" key="4">
    <source>
        <dbReference type="SAM" id="Phobius"/>
    </source>
</evidence>
<evidence type="ECO:0000256" key="2">
    <source>
        <dbReference type="PROSITE-ProRule" id="PRU00169"/>
    </source>
</evidence>
<dbReference type="InterPro" id="IPR005467">
    <property type="entry name" value="His_kinase_dom"/>
</dbReference>
<dbReference type="SUPFAM" id="SSF47384">
    <property type="entry name" value="Homodimeric domain of signal transducing histidine kinase"/>
    <property type="match status" value="1"/>
</dbReference>
<dbReference type="SUPFAM" id="SSF55874">
    <property type="entry name" value="ATPase domain of HSP90 chaperone/DNA topoisomerase II/histidine kinase"/>
    <property type="match status" value="1"/>
</dbReference>
<dbReference type="InterPro" id="IPR003661">
    <property type="entry name" value="HisK_dim/P_dom"/>
</dbReference>
<dbReference type="InterPro" id="IPR036097">
    <property type="entry name" value="HisK_dim/P_sf"/>
</dbReference>
<evidence type="ECO:0000256" key="1">
    <source>
        <dbReference type="ARBA" id="ARBA00022553"/>
    </source>
</evidence>
<dbReference type="Gene3D" id="1.10.287.130">
    <property type="match status" value="1"/>
</dbReference>
<dbReference type="CDD" id="cd00082">
    <property type="entry name" value="HisKA"/>
    <property type="match status" value="1"/>
</dbReference>
<name>A0ABP0W1T9_9BRYO</name>
<keyword evidence="8" id="KW-1185">Reference proteome</keyword>
<dbReference type="SMART" id="SM00448">
    <property type="entry name" value="REC"/>
    <property type="match status" value="1"/>
</dbReference>
<dbReference type="EMBL" id="OZ020108">
    <property type="protein sequence ID" value="CAK9260736.1"/>
    <property type="molecule type" value="Genomic_DNA"/>
</dbReference>
<dbReference type="Proteomes" id="UP001497444">
    <property type="component" value="Chromosome 13"/>
</dbReference>
<dbReference type="PANTHER" id="PTHR45339:SF5">
    <property type="entry name" value="HISTIDINE KINASE"/>
    <property type="match status" value="1"/>
</dbReference>
<feature type="transmembrane region" description="Helical" evidence="4">
    <location>
        <begin position="85"/>
        <end position="105"/>
    </location>
</feature>
<evidence type="ECO:0000259" key="6">
    <source>
        <dbReference type="PROSITE" id="PS50110"/>
    </source>
</evidence>
<dbReference type="SUPFAM" id="SSF52172">
    <property type="entry name" value="CheY-like"/>
    <property type="match status" value="1"/>
</dbReference>
<reference evidence="7" key="1">
    <citation type="submission" date="2024-02" db="EMBL/GenBank/DDBJ databases">
        <authorList>
            <consortium name="ELIXIR-Norway"/>
            <consortium name="Elixir Norway"/>
        </authorList>
    </citation>
    <scope>NUCLEOTIDE SEQUENCE</scope>
</reference>